<dbReference type="PANTHER" id="PTHR48480:SF2">
    <property type="entry name" value="PEPTIDASE D"/>
    <property type="match status" value="1"/>
</dbReference>
<dbReference type="InterPro" id="IPR036005">
    <property type="entry name" value="Creatinase/aminopeptidase-like"/>
</dbReference>
<feature type="compositionally biased region" description="Polar residues" evidence="17">
    <location>
        <begin position="927"/>
        <end position="939"/>
    </location>
</feature>
<dbReference type="Pfam" id="PF05195">
    <property type="entry name" value="AMP_N"/>
    <property type="match status" value="1"/>
</dbReference>
<dbReference type="PANTHER" id="PTHR48480">
    <property type="match status" value="1"/>
</dbReference>
<dbReference type="GeneID" id="106672913"/>
<evidence type="ECO:0000256" key="4">
    <source>
        <dbReference type="ARBA" id="ARBA00022723"/>
    </source>
</evidence>
<dbReference type="KEGG" id="clec:106672913"/>
<dbReference type="InterPro" id="IPR000994">
    <property type="entry name" value="Pept_M24"/>
</dbReference>
<dbReference type="EnsemblMetazoa" id="XM_014404717.2">
    <property type="protein sequence ID" value="XP_014260203.1"/>
    <property type="gene ID" value="LOC106672913"/>
</dbReference>
<dbReference type="Gene3D" id="3.90.230.10">
    <property type="entry name" value="Creatinase/methionine aminopeptidase superfamily"/>
    <property type="match status" value="1"/>
</dbReference>
<comment type="similarity">
    <text evidence="9">Belongs to the peptidase M24B family. Eukaryotic-type prolidase subfamily.</text>
</comment>
<evidence type="ECO:0000256" key="9">
    <source>
        <dbReference type="ARBA" id="ARBA00043990"/>
    </source>
</evidence>
<dbReference type="GO" id="GO:0030145">
    <property type="term" value="F:manganese ion binding"/>
    <property type="evidence" value="ECO:0007669"/>
    <property type="project" value="InterPro"/>
</dbReference>
<evidence type="ECO:0000256" key="12">
    <source>
        <dbReference type="ARBA" id="ARBA00044252"/>
    </source>
</evidence>
<evidence type="ECO:0000256" key="17">
    <source>
        <dbReference type="SAM" id="MobiDB-lite"/>
    </source>
</evidence>
<name>A0A8I6THC8_CIMLE</name>
<proteinExistence type="inferred from homology"/>
<dbReference type="GO" id="GO:0102009">
    <property type="term" value="F:proline dipeptidase activity"/>
    <property type="evidence" value="ECO:0007669"/>
    <property type="project" value="UniProtKB-EC"/>
</dbReference>
<dbReference type="SUPFAM" id="SSF53092">
    <property type="entry name" value="Creatinase/prolidase N-terminal domain"/>
    <property type="match status" value="1"/>
</dbReference>
<keyword evidence="3" id="KW-0645">Protease</keyword>
<evidence type="ECO:0000256" key="7">
    <source>
        <dbReference type="ARBA" id="ARBA00023049"/>
    </source>
</evidence>
<evidence type="ECO:0000256" key="8">
    <source>
        <dbReference type="ARBA" id="ARBA00023211"/>
    </source>
</evidence>
<dbReference type="GO" id="GO:0006508">
    <property type="term" value="P:proteolysis"/>
    <property type="evidence" value="ECO:0007669"/>
    <property type="project" value="UniProtKB-KW"/>
</dbReference>
<reference evidence="19" key="1">
    <citation type="submission" date="2022-01" db="UniProtKB">
        <authorList>
            <consortium name="EnsemblMetazoa"/>
        </authorList>
    </citation>
    <scope>IDENTIFICATION</scope>
</reference>
<evidence type="ECO:0000256" key="15">
    <source>
        <dbReference type="ARBA" id="ARBA00048994"/>
    </source>
</evidence>
<feature type="compositionally biased region" description="Low complexity" evidence="17">
    <location>
        <begin position="68"/>
        <end position="80"/>
    </location>
</feature>
<keyword evidence="5" id="KW-0378">Hydrolase</keyword>
<dbReference type="InterPro" id="IPR029149">
    <property type="entry name" value="Creatin/AminoP/Spt16_N"/>
</dbReference>
<evidence type="ECO:0000256" key="14">
    <source>
        <dbReference type="ARBA" id="ARBA00044351"/>
    </source>
</evidence>
<keyword evidence="8" id="KW-0464">Manganese</keyword>
<evidence type="ECO:0000256" key="10">
    <source>
        <dbReference type="ARBA" id="ARBA00044051"/>
    </source>
</evidence>
<dbReference type="PROSITE" id="PS00491">
    <property type="entry name" value="PROLINE_PEPTIDASE"/>
    <property type="match status" value="1"/>
</dbReference>
<dbReference type="SUPFAM" id="SSF55920">
    <property type="entry name" value="Creatinase/aminopeptidase"/>
    <property type="match status" value="1"/>
</dbReference>
<feature type="domain" description="Aminopeptidase P N-terminal" evidence="18">
    <location>
        <begin position="289"/>
        <end position="423"/>
    </location>
</feature>
<dbReference type="Gene3D" id="3.40.350.10">
    <property type="entry name" value="Creatinase/prolidase N-terminal domain"/>
    <property type="match status" value="1"/>
</dbReference>
<evidence type="ECO:0000256" key="6">
    <source>
        <dbReference type="ARBA" id="ARBA00022997"/>
    </source>
</evidence>
<dbReference type="CDD" id="cd01087">
    <property type="entry name" value="Prolidase"/>
    <property type="match status" value="1"/>
</dbReference>
<keyword evidence="6" id="KW-0224">Dipeptidase</keyword>
<dbReference type="GO" id="GO:0070006">
    <property type="term" value="F:metalloaminopeptidase activity"/>
    <property type="evidence" value="ECO:0007669"/>
    <property type="project" value="InterPro"/>
</dbReference>
<comment type="cofactor">
    <cofactor evidence="1">
        <name>Mn(2+)</name>
        <dbReference type="ChEBI" id="CHEBI:29035"/>
    </cofactor>
</comment>
<evidence type="ECO:0000256" key="13">
    <source>
        <dbReference type="ARBA" id="ARBA00044284"/>
    </source>
</evidence>
<dbReference type="InterPro" id="IPR001131">
    <property type="entry name" value="Peptidase_M24B_aminopep-P_CS"/>
</dbReference>
<evidence type="ECO:0000256" key="3">
    <source>
        <dbReference type="ARBA" id="ARBA00022670"/>
    </source>
</evidence>
<evidence type="ECO:0000256" key="1">
    <source>
        <dbReference type="ARBA" id="ARBA00001936"/>
    </source>
</evidence>
<feature type="compositionally biased region" description="Polar residues" evidence="17">
    <location>
        <begin position="1"/>
        <end position="10"/>
    </location>
</feature>
<dbReference type="InterPro" id="IPR007865">
    <property type="entry name" value="Aminopep_P_N"/>
</dbReference>
<keyword evidence="20" id="KW-1185">Reference proteome</keyword>
<evidence type="ECO:0000256" key="11">
    <source>
        <dbReference type="ARBA" id="ARBA00044141"/>
    </source>
</evidence>
<organism evidence="19 20">
    <name type="scientific">Cimex lectularius</name>
    <name type="common">Bed bug</name>
    <name type="synonym">Acanthia lectularia</name>
    <dbReference type="NCBI Taxonomy" id="79782"/>
    <lineage>
        <taxon>Eukaryota</taxon>
        <taxon>Metazoa</taxon>
        <taxon>Ecdysozoa</taxon>
        <taxon>Arthropoda</taxon>
        <taxon>Hexapoda</taxon>
        <taxon>Insecta</taxon>
        <taxon>Pterygota</taxon>
        <taxon>Neoptera</taxon>
        <taxon>Paraneoptera</taxon>
        <taxon>Hemiptera</taxon>
        <taxon>Heteroptera</taxon>
        <taxon>Panheteroptera</taxon>
        <taxon>Cimicomorpha</taxon>
        <taxon>Cimicidae</taxon>
        <taxon>Cimex</taxon>
    </lineage>
</organism>
<feature type="compositionally biased region" description="Basic and acidic residues" evidence="17">
    <location>
        <begin position="42"/>
        <end position="67"/>
    </location>
</feature>
<keyword evidence="4 16" id="KW-0479">Metal-binding</keyword>
<feature type="region of interest" description="Disordered" evidence="17">
    <location>
        <begin position="881"/>
        <end position="974"/>
    </location>
</feature>
<evidence type="ECO:0000256" key="2">
    <source>
        <dbReference type="ARBA" id="ARBA00011738"/>
    </source>
</evidence>
<dbReference type="Proteomes" id="UP000494040">
    <property type="component" value="Unassembled WGS sequence"/>
</dbReference>
<feature type="region of interest" description="Disordered" evidence="17">
    <location>
        <begin position="1"/>
        <end position="80"/>
    </location>
</feature>
<sequence length="974" mass="110263">MEQEGVTASSAPDVLESASKNKTADFADRTSDKNFSPSGMANDEKEYSTSGTKRESLTASPKDKFSLKSDSSSNFQKSNPSYHSIKAELPLKTTANLPDYMGRASIIPVRSFTSNDSKISVYSKDDYNSLDKTMSMLRQEQEAEMYNWESIINEKLDRDSWTGGFGISPKKKLIQPFQHLTELNGKSSDINIAANHSSLEPYNAFFDEPTTKLTRSSLYSEFSDTISLPETYISESELAEKPELCKTFQERQNERTKRLAVKMLNVIDSLAPTKYVLPTYQTTKYTIPVSMHTFKLNRVRLHERMKSEDPRGFILLKGGEIVNQYNTNSTYTFRQEPFFHWTFGVRHPSFWGGICLRTGSSFLFIPRSSERDETWKRKTPSPNDYKQMYGVSKVMYENEMDSVLTKYNPRKLFLLCGMNSDSGLVLNQPILPVDTTIEIDTKTLYPIMCELRVIKNDYEIELIRQACIVSSDAHKYIMHSMVGMVGYYEYQAQSLFIHYCSYMGGCRTTAYNCICGTDPNAAILHYGQTSMDNNKILKSGDLCIFDMGVSYYGYASDITCTYPINGKFTDDQKVIYNAVLKGRERALEVIRPGIGWDQVHLEVLAAIFTEMRQEALLFGDVDEMIEAELGAVFMPHGIGHLLGIDVHDVGGYNLNTPPKPTRRSLINLRTCRRLTKNMVLTIEPGCYFIEKLLEEADENKKLAKFINFQRISQYGNFRGIRIEDVVLVTEFGCEVLSDVPRSVDEIEAWMNSQPLEGGFDQYIGDDHLPCLCAKEPPPISQLRIPTGDIIKRICGCKDEIRSTSSAETLHYDKNICSSRDSVSEVIEAEKFSSKDHVIEKECDEVKPESEQSEIDLEEYYGGEEIDQAYWKSKIPFVVSDTSSSASSKHKYSTTNRQNKGFGNRDKAEEGNSFQHPKAPPPTKPIPSTLSQPQDPNQKGINPFPVPHAISSNPHARDEDLLIVTEKESKNSKLK</sequence>
<comment type="subunit">
    <text evidence="2">Homodimer.</text>
</comment>
<dbReference type="AlphaFoldDB" id="A0A8I6THC8"/>
<evidence type="ECO:0000259" key="18">
    <source>
        <dbReference type="SMART" id="SM01011"/>
    </source>
</evidence>
<dbReference type="RefSeq" id="XP_014260203.1">
    <property type="nucleotide sequence ID" value="XM_014404717.2"/>
</dbReference>
<evidence type="ECO:0000313" key="19">
    <source>
        <dbReference type="EnsemblMetazoa" id="XP_014260203.1"/>
    </source>
</evidence>
<dbReference type="EC" id="3.4.13.9" evidence="10"/>
<feature type="compositionally biased region" description="Basic and acidic residues" evidence="17">
    <location>
        <begin position="954"/>
        <end position="974"/>
    </location>
</feature>
<accession>A0A8I6THC8</accession>
<keyword evidence="7" id="KW-0482">Metalloprotease</keyword>
<comment type="catalytic activity">
    <reaction evidence="15">
        <text>Xaa-L-Pro dipeptide + H2O = an L-alpha-amino acid + L-proline</text>
        <dbReference type="Rhea" id="RHEA:76407"/>
        <dbReference type="ChEBI" id="CHEBI:15377"/>
        <dbReference type="ChEBI" id="CHEBI:59869"/>
        <dbReference type="ChEBI" id="CHEBI:60039"/>
        <dbReference type="ChEBI" id="CHEBI:195196"/>
        <dbReference type="EC" id="3.4.13.9"/>
    </reaction>
</comment>
<dbReference type="SMART" id="SM01011">
    <property type="entry name" value="AMP_N"/>
    <property type="match status" value="1"/>
</dbReference>
<feature type="compositionally biased region" description="Basic and acidic residues" evidence="17">
    <location>
        <begin position="22"/>
        <end position="32"/>
    </location>
</feature>
<dbReference type="Pfam" id="PF00557">
    <property type="entry name" value="Peptidase_M24"/>
    <property type="match status" value="1"/>
</dbReference>
<evidence type="ECO:0000313" key="20">
    <source>
        <dbReference type="Proteomes" id="UP000494040"/>
    </source>
</evidence>
<protein>
    <recommendedName>
        <fullName evidence="11">Xaa-Pro dipeptidase</fullName>
        <ecNumber evidence="10">3.4.13.9</ecNumber>
    </recommendedName>
    <alternativeName>
        <fullName evidence="14">Imidodipeptidase</fullName>
    </alternativeName>
    <alternativeName>
        <fullName evidence="12">Peptidase D</fullName>
    </alternativeName>
    <alternativeName>
        <fullName evidence="13">Proline dipeptidase</fullName>
    </alternativeName>
</protein>
<dbReference type="InterPro" id="IPR052433">
    <property type="entry name" value="X-Pro_dipept-like"/>
</dbReference>
<evidence type="ECO:0000256" key="5">
    <source>
        <dbReference type="ARBA" id="ARBA00022801"/>
    </source>
</evidence>
<dbReference type="OrthoDB" id="10261878at2759"/>
<evidence type="ECO:0000256" key="16">
    <source>
        <dbReference type="RuleBase" id="RU000590"/>
    </source>
</evidence>